<dbReference type="Proteomes" id="UP000254343">
    <property type="component" value="Unassembled WGS sequence"/>
</dbReference>
<dbReference type="RefSeq" id="WP_002717294.1">
    <property type="nucleotide sequence ID" value="NZ_UFSI01000001.1"/>
</dbReference>
<evidence type="ECO:0000313" key="2">
    <source>
        <dbReference type="Proteomes" id="UP000254343"/>
    </source>
</evidence>
<sequence length="166" mass="18471">MKSKLSIPTIRRGFTDNGRPALLLTVGSPQQWPVLISPADFDLVTRTTGHRAWGVQGRNVVVGDAGRIGGRPAVVKIIAGITGSRLRPVYRDSNPLNLMRDNIGIQGTGGIFWLELRPGEVDPVHFDGAFPNHVPQSLRWHRETVRPSFDTAQASRQPQDRHWTQR</sequence>
<gene>
    <name evidence="1" type="ORF">NCTC12722_03699</name>
</gene>
<proteinExistence type="predicted"/>
<dbReference type="EMBL" id="UIGB01000001">
    <property type="protein sequence ID" value="SUU86471.1"/>
    <property type="molecule type" value="Genomic_DNA"/>
</dbReference>
<organism evidence="1 2">
    <name type="scientific">Afipia felis</name>
    <name type="common">Cat scratch disease bacillus</name>
    <dbReference type="NCBI Taxonomy" id="1035"/>
    <lineage>
        <taxon>Bacteria</taxon>
        <taxon>Pseudomonadati</taxon>
        <taxon>Pseudomonadota</taxon>
        <taxon>Alphaproteobacteria</taxon>
        <taxon>Hyphomicrobiales</taxon>
        <taxon>Nitrobacteraceae</taxon>
        <taxon>Afipia</taxon>
    </lineage>
</organism>
<accession>A0A380WBY5</accession>
<protein>
    <submittedName>
        <fullName evidence="1">Uncharacterized protein</fullName>
    </submittedName>
</protein>
<dbReference type="AlphaFoldDB" id="A0A380WBY5"/>
<name>A0A380WBY5_AFIFE</name>
<evidence type="ECO:0000313" key="1">
    <source>
        <dbReference type="EMBL" id="SUU86471.1"/>
    </source>
</evidence>
<dbReference type="OrthoDB" id="9989311at2"/>
<reference evidence="1 2" key="1">
    <citation type="submission" date="2018-06" db="EMBL/GenBank/DDBJ databases">
        <authorList>
            <consortium name="Pathogen Informatics"/>
            <person name="Doyle S."/>
        </authorList>
    </citation>
    <scope>NUCLEOTIDE SEQUENCE [LARGE SCALE GENOMIC DNA]</scope>
    <source>
        <strain evidence="1 2">NCTC12722</strain>
    </source>
</reference>